<dbReference type="InterPro" id="IPR000504">
    <property type="entry name" value="RRM_dom"/>
</dbReference>
<feature type="domain" description="RRM" evidence="3">
    <location>
        <begin position="181"/>
        <end position="261"/>
    </location>
</feature>
<dbReference type="SUPFAM" id="SSF54928">
    <property type="entry name" value="RNA-binding domain, RBD"/>
    <property type="match status" value="1"/>
</dbReference>
<sequence length="305" mass="32495">MADPYRSYLPSSSHDRVPLGGYPGYVPHEESSYYASKMAALRGVQNIPRVDVPLQSRAYGLDVPAGVSHPAYGLDVPAGVSHPAYGLDVPAGVSHPAYGLDVPAGVSHPAYGLDVPAGVSHPALVGLGALPAGARPRGPSPLEDPALVQRSSSLGKSVSVSEVERPKPLLIVDRPSEDESNILFVDGLPTDCTRREVAHLFRPFVGFKDLRLVHKEPRRSGDKAYALCFVEFSDAKCAGTAMEALQGSCFSGNTALTRGRPTAHSSRFSSQGSRSDLRHPMKIENALVLADLRHLYIPPFASSVL</sequence>
<dbReference type="EnsemblPlants" id="TuG1812G0700001036.01.T01">
    <property type="protein sequence ID" value="TuG1812G0700001036.01.T01"/>
    <property type="gene ID" value="TuG1812G0700001036.01"/>
</dbReference>
<organism evidence="4 5">
    <name type="scientific">Triticum urartu</name>
    <name type="common">Red wild einkorn</name>
    <name type="synonym">Crithodium urartu</name>
    <dbReference type="NCBI Taxonomy" id="4572"/>
    <lineage>
        <taxon>Eukaryota</taxon>
        <taxon>Viridiplantae</taxon>
        <taxon>Streptophyta</taxon>
        <taxon>Embryophyta</taxon>
        <taxon>Tracheophyta</taxon>
        <taxon>Spermatophyta</taxon>
        <taxon>Magnoliopsida</taxon>
        <taxon>Liliopsida</taxon>
        <taxon>Poales</taxon>
        <taxon>Poaceae</taxon>
        <taxon>BOP clade</taxon>
        <taxon>Pooideae</taxon>
        <taxon>Triticodae</taxon>
        <taxon>Triticeae</taxon>
        <taxon>Triticinae</taxon>
        <taxon>Triticum</taxon>
    </lineage>
</organism>
<dbReference type="GO" id="GO:0003723">
    <property type="term" value="F:RNA binding"/>
    <property type="evidence" value="ECO:0007669"/>
    <property type="project" value="UniProtKB-UniRule"/>
</dbReference>
<reference evidence="5" key="1">
    <citation type="journal article" date="2013" name="Nature">
        <title>Draft genome of the wheat A-genome progenitor Triticum urartu.</title>
        <authorList>
            <person name="Ling H.Q."/>
            <person name="Zhao S."/>
            <person name="Liu D."/>
            <person name="Wang J."/>
            <person name="Sun H."/>
            <person name="Zhang C."/>
            <person name="Fan H."/>
            <person name="Li D."/>
            <person name="Dong L."/>
            <person name="Tao Y."/>
            <person name="Gao C."/>
            <person name="Wu H."/>
            <person name="Li Y."/>
            <person name="Cui Y."/>
            <person name="Guo X."/>
            <person name="Zheng S."/>
            <person name="Wang B."/>
            <person name="Yu K."/>
            <person name="Liang Q."/>
            <person name="Yang W."/>
            <person name="Lou X."/>
            <person name="Chen J."/>
            <person name="Feng M."/>
            <person name="Jian J."/>
            <person name="Zhang X."/>
            <person name="Luo G."/>
            <person name="Jiang Y."/>
            <person name="Liu J."/>
            <person name="Wang Z."/>
            <person name="Sha Y."/>
            <person name="Zhang B."/>
            <person name="Wu H."/>
            <person name="Tang D."/>
            <person name="Shen Q."/>
            <person name="Xue P."/>
            <person name="Zou S."/>
            <person name="Wang X."/>
            <person name="Liu X."/>
            <person name="Wang F."/>
            <person name="Yang Y."/>
            <person name="An X."/>
            <person name="Dong Z."/>
            <person name="Zhang K."/>
            <person name="Zhang X."/>
            <person name="Luo M.C."/>
            <person name="Dvorak J."/>
            <person name="Tong Y."/>
            <person name="Wang J."/>
            <person name="Yang H."/>
            <person name="Li Z."/>
            <person name="Wang D."/>
            <person name="Zhang A."/>
            <person name="Wang J."/>
        </authorList>
    </citation>
    <scope>NUCLEOTIDE SEQUENCE</scope>
    <source>
        <strain evidence="5">cv. G1812</strain>
    </source>
</reference>
<dbReference type="CDD" id="cd21618">
    <property type="entry name" value="RRM_AtNSRA_like"/>
    <property type="match status" value="1"/>
</dbReference>
<dbReference type="PANTHER" id="PTHR10501">
    <property type="entry name" value="U1 SMALL NUCLEAR RIBONUCLEOPROTEIN A/U2 SMALL NUCLEAR RIBONUCLEOPROTEIN B"/>
    <property type="match status" value="1"/>
</dbReference>
<name>A0A8R7QV56_TRIUA</name>
<reference evidence="4" key="3">
    <citation type="submission" date="2022-06" db="UniProtKB">
        <authorList>
            <consortium name="EnsemblPlants"/>
        </authorList>
    </citation>
    <scope>IDENTIFICATION</scope>
</reference>
<protein>
    <recommendedName>
        <fullName evidence="3">RRM domain-containing protein</fullName>
    </recommendedName>
</protein>
<dbReference type="InterPro" id="IPR035979">
    <property type="entry name" value="RBD_domain_sf"/>
</dbReference>
<dbReference type="PROSITE" id="PS50102">
    <property type="entry name" value="RRM"/>
    <property type="match status" value="1"/>
</dbReference>
<accession>A0A8R7QV56</accession>
<evidence type="ECO:0000313" key="5">
    <source>
        <dbReference type="Proteomes" id="UP000015106"/>
    </source>
</evidence>
<keyword evidence="5" id="KW-1185">Reference proteome</keyword>
<dbReference type="SMART" id="SM00360">
    <property type="entry name" value="RRM"/>
    <property type="match status" value="1"/>
</dbReference>
<dbReference type="AlphaFoldDB" id="A0A8R7QV56"/>
<evidence type="ECO:0000313" key="4">
    <source>
        <dbReference type="EnsemblPlants" id="TuG1812G0700001036.01.T01"/>
    </source>
</evidence>
<reference evidence="4" key="2">
    <citation type="submission" date="2018-03" db="EMBL/GenBank/DDBJ databases">
        <title>The Triticum urartu genome reveals the dynamic nature of wheat genome evolution.</title>
        <authorList>
            <person name="Ling H."/>
            <person name="Ma B."/>
            <person name="Shi X."/>
            <person name="Liu H."/>
            <person name="Dong L."/>
            <person name="Sun H."/>
            <person name="Cao Y."/>
            <person name="Gao Q."/>
            <person name="Zheng S."/>
            <person name="Li Y."/>
            <person name="Yu Y."/>
            <person name="Du H."/>
            <person name="Qi M."/>
            <person name="Li Y."/>
            <person name="Yu H."/>
            <person name="Cui Y."/>
            <person name="Wang N."/>
            <person name="Chen C."/>
            <person name="Wu H."/>
            <person name="Zhao Y."/>
            <person name="Zhang J."/>
            <person name="Li Y."/>
            <person name="Zhou W."/>
            <person name="Zhang B."/>
            <person name="Hu W."/>
            <person name="Eijk M."/>
            <person name="Tang J."/>
            <person name="Witsenboer H."/>
            <person name="Zhao S."/>
            <person name="Li Z."/>
            <person name="Zhang A."/>
            <person name="Wang D."/>
            <person name="Liang C."/>
        </authorList>
    </citation>
    <scope>NUCLEOTIDE SEQUENCE [LARGE SCALE GENOMIC DNA]</scope>
    <source>
        <strain evidence="4">cv. G1812</strain>
    </source>
</reference>
<dbReference type="InterPro" id="IPR012677">
    <property type="entry name" value="Nucleotide-bd_a/b_plait_sf"/>
</dbReference>
<evidence type="ECO:0000256" key="2">
    <source>
        <dbReference type="PROSITE-ProRule" id="PRU00176"/>
    </source>
</evidence>
<evidence type="ECO:0000259" key="3">
    <source>
        <dbReference type="PROSITE" id="PS50102"/>
    </source>
</evidence>
<dbReference type="Gramene" id="TuG1812G0700001036.01.T01">
    <property type="protein sequence ID" value="TuG1812G0700001036.01.T01"/>
    <property type="gene ID" value="TuG1812G0700001036.01"/>
</dbReference>
<keyword evidence="1 2" id="KW-0694">RNA-binding</keyword>
<evidence type="ECO:0000256" key="1">
    <source>
        <dbReference type="ARBA" id="ARBA00022884"/>
    </source>
</evidence>
<dbReference type="Pfam" id="PF00076">
    <property type="entry name" value="RRM_1"/>
    <property type="match status" value="1"/>
</dbReference>
<dbReference type="Gene3D" id="3.30.70.330">
    <property type="match status" value="1"/>
</dbReference>
<proteinExistence type="predicted"/>
<dbReference type="Proteomes" id="UP000015106">
    <property type="component" value="Chromosome 7"/>
</dbReference>